<dbReference type="PANTHER" id="PTHR46438:SF2">
    <property type="entry name" value="ALPHA_BETA-HYDROLASES SUPERFAMILY PROTEIN"/>
    <property type="match status" value="1"/>
</dbReference>
<reference evidence="3" key="1">
    <citation type="journal article" date="2021" name="Syst. Appl. Microbiol.">
        <title>Roseomonas hellenica sp. nov., isolated from roots of wild-growing Alkanna tinctoria.</title>
        <authorList>
            <person name="Rat A."/>
            <person name="Naranjo H.D."/>
            <person name="Lebbe L."/>
            <person name="Cnockaert M."/>
            <person name="Krigas N."/>
            <person name="Grigoriadou K."/>
            <person name="Maloupa E."/>
            <person name="Willems A."/>
        </authorList>
    </citation>
    <scope>NUCLEOTIDE SEQUENCE [LARGE SCALE GENOMIC DNA]</scope>
    <source>
        <strain evidence="3">LMG 31523</strain>
    </source>
</reference>
<accession>A0ABS5ETJ3</accession>
<evidence type="ECO:0000259" key="1">
    <source>
        <dbReference type="Pfam" id="PF12697"/>
    </source>
</evidence>
<dbReference type="RefSeq" id="WP_211850840.1">
    <property type="nucleotide sequence ID" value="NZ_JAAGBB010000002.1"/>
</dbReference>
<keyword evidence="3" id="KW-1185">Reference proteome</keyword>
<comment type="caution">
    <text evidence="2">The sequence shown here is derived from an EMBL/GenBank/DDBJ whole genome shotgun (WGS) entry which is preliminary data.</text>
</comment>
<dbReference type="SUPFAM" id="SSF53474">
    <property type="entry name" value="alpha/beta-Hydrolases"/>
    <property type="match status" value="1"/>
</dbReference>
<dbReference type="GO" id="GO:0016787">
    <property type="term" value="F:hydrolase activity"/>
    <property type="evidence" value="ECO:0007669"/>
    <property type="project" value="UniProtKB-KW"/>
</dbReference>
<dbReference type="PANTHER" id="PTHR46438">
    <property type="entry name" value="ALPHA/BETA-HYDROLASES SUPERFAMILY PROTEIN"/>
    <property type="match status" value="1"/>
</dbReference>
<dbReference type="InterPro" id="IPR029058">
    <property type="entry name" value="AB_hydrolase_fold"/>
</dbReference>
<dbReference type="Pfam" id="PF12697">
    <property type="entry name" value="Abhydrolase_6"/>
    <property type="match status" value="1"/>
</dbReference>
<protein>
    <submittedName>
        <fullName evidence="2">Alpha/beta hydrolase</fullName>
    </submittedName>
</protein>
<evidence type="ECO:0000313" key="3">
    <source>
        <dbReference type="Proteomes" id="UP001196870"/>
    </source>
</evidence>
<gene>
    <name evidence="2" type="ORF">GXW71_02690</name>
</gene>
<organism evidence="2 3">
    <name type="scientific">Plastoroseomonas hellenica</name>
    <dbReference type="NCBI Taxonomy" id="2687306"/>
    <lineage>
        <taxon>Bacteria</taxon>
        <taxon>Pseudomonadati</taxon>
        <taxon>Pseudomonadota</taxon>
        <taxon>Alphaproteobacteria</taxon>
        <taxon>Acetobacterales</taxon>
        <taxon>Acetobacteraceae</taxon>
        <taxon>Plastoroseomonas</taxon>
    </lineage>
</organism>
<keyword evidence="2" id="KW-0378">Hydrolase</keyword>
<dbReference type="EMBL" id="JAAGBB010000002">
    <property type="protein sequence ID" value="MBR0663255.1"/>
    <property type="molecule type" value="Genomic_DNA"/>
</dbReference>
<proteinExistence type="predicted"/>
<evidence type="ECO:0000313" key="2">
    <source>
        <dbReference type="EMBL" id="MBR0663255.1"/>
    </source>
</evidence>
<dbReference type="Proteomes" id="UP001196870">
    <property type="component" value="Unassembled WGS sequence"/>
</dbReference>
<dbReference type="PRINTS" id="PR00111">
    <property type="entry name" value="ABHYDROLASE"/>
</dbReference>
<feature type="domain" description="AB hydrolase-1" evidence="1">
    <location>
        <begin position="38"/>
        <end position="267"/>
    </location>
</feature>
<sequence length="274" mass="29404">MRDIDGAEAELARIEALARRRETEGGVVWHLWGDGPPVVLFHGAAGSWRHWVRNVERLARHRLVIAADMPGFGESAAPPIPVTMDGVAGALARGIGRLLPDDARFDLVGFSLGSTIAGYVAAAMGERVRRLVLVGAGGLTAPRNIEMMRVRDKQGAERMAAHRENLQRIMIHESSAIDALALAAQAWNSDHARLRMRGVLPPMSLARLLPVIGVPADAIWGEHDQPAAGSLPERAAALKALRPEARVAIIPGAGHWVAYEAAEAFEAALHDMIG</sequence>
<name>A0ABS5ETJ3_9PROT</name>
<dbReference type="Gene3D" id="3.40.50.1820">
    <property type="entry name" value="alpha/beta hydrolase"/>
    <property type="match status" value="1"/>
</dbReference>
<dbReference type="InterPro" id="IPR000073">
    <property type="entry name" value="AB_hydrolase_1"/>
</dbReference>